<dbReference type="AlphaFoldDB" id="A0A7D5SHA6"/>
<geneLocation type="plasmid" evidence="3 4">
    <name>pSsAf2.3-1</name>
</geneLocation>
<feature type="compositionally biased region" description="Basic and acidic residues" evidence="1">
    <location>
        <begin position="195"/>
        <end position="225"/>
    </location>
</feature>
<dbReference type="CDD" id="cd16892">
    <property type="entry name" value="LT_VirB1-like"/>
    <property type="match status" value="1"/>
</dbReference>
<evidence type="ECO:0000313" key="4">
    <source>
        <dbReference type="Proteomes" id="UP000042738"/>
    </source>
</evidence>
<dbReference type="InterPro" id="IPR023346">
    <property type="entry name" value="Lysozyme-like_dom_sf"/>
</dbReference>
<dbReference type="RefSeq" id="WP_040265215.1">
    <property type="nucleotide sequence ID" value="NZ_CP050856.1"/>
</dbReference>
<feature type="region of interest" description="Disordered" evidence="1">
    <location>
        <begin position="158"/>
        <end position="225"/>
    </location>
</feature>
<dbReference type="GeneID" id="93738101"/>
<evidence type="ECO:0000313" key="3">
    <source>
        <dbReference type="EMBL" id="QLH64452.1"/>
    </source>
</evidence>
<proteinExistence type="predicted"/>
<sequence>MLSTTAFLAVAMQCAATVHPDTALDVARAESGFNPLAIAEIIPRAERRPGVNSVISYLPTNRSDAVNIVRLIEARKRRYSVGLMQITSANFSRFKVTAENLFSPCTNLSIFEKIITDCYQRGGSLKRALSCYYSGNFNTGLRPEKAFRQTSYVQRIGYSPPDNGYRVPSTREDRQGRGAVPVTPPPSSPVFESWDVLREYPRSEKPEENLIETKENPHDDVQKSA</sequence>
<accession>A0A7D5SHA6</accession>
<dbReference type="Pfam" id="PF01464">
    <property type="entry name" value="SLT"/>
    <property type="match status" value="1"/>
</dbReference>
<dbReference type="InterPro" id="IPR008258">
    <property type="entry name" value="Transglycosylase_SLT_dom_1"/>
</dbReference>
<feature type="domain" description="Transglycosylase SLT" evidence="2">
    <location>
        <begin position="13"/>
        <end position="139"/>
    </location>
</feature>
<organism evidence="3 4">
    <name type="scientific">Serratia symbiotica</name>
    <dbReference type="NCBI Taxonomy" id="138074"/>
    <lineage>
        <taxon>Bacteria</taxon>
        <taxon>Pseudomonadati</taxon>
        <taxon>Pseudomonadota</taxon>
        <taxon>Gammaproteobacteria</taxon>
        <taxon>Enterobacterales</taxon>
        <taxon>Yersiniaceae</taxon>
        <taxon>Serratia</taxon>
    </lineage>
</organism>
<evidence type="ECO:0000256" key="1">
    <source>
        <dbReference type="SAM" id="MobiDB-lite"/>
    </source>
</evidence>
<dbReference type="Proteomes" id="UP000042738">
    <property type="component" value="Plasmid pSsAf2.3-1"/>
</dbReference>
<dbReference type="EMBL" id="CP050856">
    <property type="protein sequence ID" value="QLH64452.1"/>
    <property type="molecule type" value="Genomic_DNA"/>
</dbReference>
<protein>
    <submittedName>
        <fullName evidence="3">Lytic transglycosylase domain-containing protein</fullName>
    </submittedName>
</protein>
<dbReference type="SUPFAM" id="SSF53955">
    <property type="entry name" value="Lysozyme-like"/>
    <property type="match status" value="1"/>
</dbReference>
<reference evidence="3 4" key="1">
    <citation type="journal article" date="2014" name="Genome Announc.">
        <title>Whole-Genome Sequence of Serratia symbiotica Strain CWBI-2.3T, a Free-Living Symbiont of the Black Bean Aphid Aphis fabae.</title>
        <authorList>
            <person name="Foray V."/>
            <person name="Grigorescu A.S."/>
            <person name="Sabri A."/>
            <person name="Haubruge E."/>
            <person name="Lognay G."/>
            <person name="Francis F."/>
            <person name="Fauconnier M.L."/>
            <person name="Hance T."/>
            <person name="Thonart P."/>
        </authorList>
    </citation>
    <scope>NUCLEOTIDE SEQUENCE [LARGE SCALE GENOMIC DNA]</scope>
    <source>
        <strain evidence="3">CWBI-2.3</strain>
        <plasmid evidence="3 4">pSsAf2.3-1</plasmid>
    </source>
</reference>
<dbReference type="Gene3D" id="1.10.530.10">
    <property type="match status" value="1"/>
</dbReference>
<name>A0A7D5SHA6_9GAMM</name>
<gene>
    <name evidence="3" type="ORF">SYMBAF_16625</name>
</gene>
<keyword evidence="3" id="KW-0614">Plasmid</keyword>
<evidence type="ECO:0000259" key="2">
    <source>
        <dbReference type="Pfam" id="PF01464"/>
    </source>
</evidence>